<dbReference type="InterPro" id="IPR050260">
    <property type="entry name" value="FAD-bd_OxRdtase"/>
</dbReference>
<dbReference type="GO" id="GO:0016491">
    <property type="term" value="F:oxidoreductase activity"/>
    <property type="evidence" value="ECO:0007669"/>
    <property type="project" value="InterPro"/>
</dbReference>
<reference evidence="5" key="1">
    <citation type="journal article" date="2020" name="mSystems">
        <title>Genome- and Community-Level Interaction Insights into Carbon Utilization and Element Cycling Functions of Hydrothermarchaeota in Hydrothermal Sediment.</title>
        <authorList>
            <person name="Zhou Z."/>
            <person name="Liu Y."/>
            <person name="Xu W."/>
            <person name="Pan J."/>
            <person name="Luo Z.H."/>
            <person name="Li M."/>
        </authorList>
    </citation>
    <scope>NUCLEOTIDE SEQUENCE [LARGE SCALE GENOMIC DNA]</scope>
    <source>
        <strain evidence="5">SpSt-780</strain>
    </source>
</reference>
<evidence type="ECO:0000259" key="4">
    <source>
        <dbReference type="Pfam" id="PF07992"/>
    </source>
</evidence>
<dbReference type="PANTHER" id="PTHR43429:SF3">
    <property type="entry name" value="NITRITE REDUCTASE [NAD(P)H]"/>
    <property type="match status" value="1"/>
</dbReference>
<comment type="cofactor">
    <cofactor evidence="1">
        <name>FAD</name>
        <dbReference type="ChEBI" id="CHEBI:57692"/>
    </cofactor>
</comment>
<dbReference type="EMBL" id="DTHG01000005">
    <property type="protein sequence ID" value="HGW90991.1"/>
    <property type="molecule type" value="Genomic_DNA"/>
</dbReference>
<organism evidence="5">
    <name type="scientific">candidate division WOR-3 bacterium</name>
    <dbReference type="NCBI Taxonomy" id="2052148"/>
    <lineage>
        <taxon>Bacteria</taxon>
        <taxon>Bacteria division WOR-3</taxon>
    </lineage>
</organism>
<dbReference type="InterPro" id="IPR036188">
    <property type="entry name" value="FAD/NAD-bd_sf"/>
</dbReference>
<dbReference type="Pfam" id="PF07992">
    <property type="entry name" value="Pyr_redox_2"/>
    <property type="match status" value="1"/>
</dbReference>
<accession>A0A7C4U910</accession>
<feature type="domain" description="FAD/NAD(P)-binding" evidence="4">
    <location>
        <begin position="2"/>
        <end position="298"/>
    </location>
</feature>
<evidence type="ECO:0000256" key="3">
    <source>
        <dbReference type="ARBA" id="ARBA00022827"/>
    </source>
</evidence>
<name>A0A7C4U910_UNCW3</name>
<dbReference type="Gene3D" id="3.50.50.60">
    <property type="entry name" value="FAD/NAD(P)-binding domain"/>
    <property type="match status" value="2"/>
</dbReference>
<evidence type="ECO:0000256" key="1">
    <source>
        <dbReference type="ARBA" id="ARBA00001974"/>
    </source>
</evidence>
<gene>
    <name evidence="5" type="ORF">ENV67_00405</name>
</gene>
<dbReference type="AlphaFoldDB" id="A0A7C4U910"/>
<evidence type="ECO:0000256" key="2">
    <source>
        <dbReference type="ARBA" id="ARBA00022630"/>
    </source>
</evidence>
<dbReference type="InterPro" id="IPR023753">
    <property type="entry name" value="FAD/NAD-binding_dom"/>
</dbReference>
<keyword evidence="2" id="KW-0285">Flavoprotein</keyword>
<dbReference type="SUPFAM" id="SSF51905">
    <property type="entry name" value="FAD/NAD(P)-binding domain"/>
    <property type="match status" value="2"/>
</dbReference>
<evidence type="ECO:0000313" key="5">
    <source>
        <dbReference type="EMBL" id="HGW90991.1"/>
    </source>
</evidence>
<keyword evidence="3" id="KW-0274">FAD</keyword>
<proteinExistence type="predicted"/>
<dbReference type="PANTHER" id="PTHR43429">
    <property type="entry name" value="PYRIDINE NUCLEOTIDE-DISULFIDE OXIDOREDUCTASE DOMAIN-CONTAINING"/>
    <property type="match status" value="1"/>
</dbReference>
<dbReference type="PRINTS" id="PR00469">
    <property type="entry name" value="PNDRDTASEII"/>
</dbReference>
<dbReference type="PRINTS" id="PR00368">
    <property type="entry name" value="FADPNR"/>
</dbReference>
<sequence>MRYVIVGNGPAGINAIEAIRKIDQDGEIINVTNEKYFPYSKPVMPHYIGGHIPFEGVFFRNKDFYNENKVIPILGDGLVEIEPEKSLIILQSGRRIPYDKLLIATGGKPRKHDVEGSNLKGIYYLTSLSYVERIVEDIPNVKNAIVLGGGPLGLKACLSLANRGLNVKLLVASAQVMSQVLDPDSAKILEEKLYKSAVELRLRTDVLSFEGDERVRYANLNTGEKIPCELVVIGKGVEPNLNFIDPKKIRVNVGIIVNQYLETSIPNIYAAGDVAESYDILTGGSNTVAVWPRASEQGHFAGMNMAGFRKPYPGAHRMNSLDFEGVSCIVMGDVKTIKKGFVIVSQKDPKRSINQRIIIENGRIRGAAIIGRVVNVSGLNRFLRKRIFVENIKDSLLEEKATFIY</sequence>
<comment type="caution">
    <text evidence="5">The sequence shown here is derived from an EMBL/GenBank/DDBJ whole genome shotgun (WGS) entry which is preliminary data.</text>
</comment>
<protein>
    <submittedName>
        <fullName evidence="5">NAD(P)/FAD-dependent oxidoreductase</fullName>
    </submittedName>
</protein>